<dbReference type="GO" id="GO:0034976">
    <property type="term" value="P:response to endoplasmic reticulum stress"/>
    <property type="evidence" value="ECO:0007669"/>
    <property type="project" value="TreeGrafter"/>
</dbReference>
<dbReference type="PANTHER" id="PTHR45815">
    <property type="entry name" value="PROTEIN DISULFIDE-ISOMERASE A6"/>
    <property type="match status" value="1"/>
</dbReference>
<dbReference type="InterPro" id="IPR057305">
    <property type="entry name" value="Thioredox_PDIA6_C"/>
</dbReference>
<feature type="compositionally biased region" description="Basic and acidic residues" evidence="7">
    <location>
        <begin position="252"/>
        <end position="271"/>
    </location>
</feature>
<protein>
    <recommendedName>
        <fullName evidence="3">protein disulfide-isomerase</fullName>
        <ecNumber evidence="3">5.3.4.1</ecNumber>
    </recommendedName>
</protein>
<dbReference type="AlphaFoldDB" id="A0A2N3N7D8"/>
<dbReference type="Gene3D" id="3.40.30.10">
    <property type="entry name" value="Glutaredoxin"/>
    <property type="match status" value="2"/>
</dbReference>
<name>A0A2N3N7D8_9PEZI</name>
<dbReference type="PANTHER" id="PTHR45815:SF3">
    <property type="entry name" value="PROTEIN DISULFIDE-ISOMERASE A6"/>
    <property type="match status" value="1"/>
</dbReference>
<dbReference type="Pfam" id="PF24541">
    <property type="entry name" value="Thioredox_PDIA6_C"/>
    <property type="match status" value="1"/>
</dbReference>
<reference evidence="10 11" key="1">
    <citation type="journal article" date="2017" name="G3 (Bethesda)">
        <title>First Draft Genome Sequence of the Pathogenic Fungus Lomentospora prolificans (Formerly Scedosporium prolificans).</title>
        <authorList>
            <person name="Luo R."/>
            <person name="Zimin A."/>
            <person name="Workman R."/>
            <person name="Fan Y."/>
            <person name="Pertea G."/>
            <person name="Grossman N."/>
            <person name="Wear M.P."/>
            <person name="Jia B."/>
            <person name="Miller H."/>
            <person name="Casadevall A."/>
            <person name="Timp W."/>
            <person name="Zhang S.X."/>
            <person name="Salzberg S.L."/>
        </authorList>
    </citation>
    <scope>NUCLEOTIDE SEQUENCE [LARGE SCALE GENOMIC DNA]</scope>
    <source>
        <strain evidence="10 11">JHH-5317</strain>
    </source>
</reference>
<evidence type="ECO:0000313" key="10">
    <source>
        <dbReference type="EMBL" id="PKS08348.1"/>
    </source>
</evidence>
<evidence type="ECO:0000256" key="5">
    <source>
        <dbReference type="ARBA" id="ARBA00023235"/>
    </source>
</evidence>
<dbReference type="Proteomes" id="UP000233524">
    <property type="component" value="Unassembled WGS sequence"/>
</dbReference>
<feature type="compositionally biased region" description="Acidic residues" evidence="7">
    <location>
        <begin position="272"/>
        <end position="292"/>
    </location>
</feature>
<evidence type="ECO:0000256" key="1">
    <source>
        <dbReference type="ARBA" id="ARBA00001182"/>
    </source>
</evidence>
<comment type="catalytic activity">
    <reaction evidence="1">
        <text>Catalyzes the rearrangement of -S-S- bonds in proteins.</text>
        <dbReference type="EC" id="5.3.4.1"/>
    </reaction>
</comment>
<dbReference type="InParanoid" id="A0A2N3N7D8"/>
<dbReference type="PROSITE" id="PS00194">
    <property type="entry name" value="THIOREDOXIN_1"/>
    <property type="match status" value="1"/>
</dbReference>
<accession>A0A2N3N7D8</accession>
<evidence type="ECO:0000256" key="8">
    <source>
        <dbReference type="SAM" id="SignalP"/>
    </source>
</evidence>
<evidence type="ECO:0000259" key="9">
    <source>
        <dbReference type="PROSITE" id="PS51352"/>
    </source>
</evidence>
<dbReference type="CDD" id="cd03002">
    <property type="entry name" value="PDI_a_MPD1_like"/>
    <property type="match status" value="1"/>
</dbReference>
<evidence type="ECO:0000256" key="7">
    <source>
        <dbReference type="SAM" id="MobiDB-lite"/>
    </source>
</evidence>
<dbReference type="EMBL" id="NLAX01000697">
    <property type="protein sequence ID" value="PKS08348.1"/>
    <property type="molecule type" value="Genomic_DNA"/>
</dbReference>
<feature type="compositionally biased region" description="Polar residues" evidence="7">
    <location>
        <begin position="240"/>
        <end position="249"/>
    </location>
</feature>
<dbReference type="EC" id="5.3.4.1" evidence="3"/>
<dbReference type="PRINTS" id="PR00421">
    <property type="entry name" value="THIOREDOXIN"/>
</dbReference>
<comment type="subcellular location">
    <subcellularLocation>
        <location evidence="2">Endoplasmic reticulum lumen</location>
    </subcellularLocation>
</comment>
<dbReference type="STRING" id="41688.A0A2N3N7D8"/>
<keyword evidence="8" id="KW-0732">Signal</keyword>
<feature type="region of interest" description="Disordered" evidence="7">
    <location>
        <begin position="239"/>
        <end position="307"/>
    </location>
</feature>
<dbReference type="PROSITE" id="PS51352">
    <property type="entry name" value="THIOREDOXIN_2"/>
    <property type="match status" value="1"/>
</dbReference>
<feature type="domain" description="Thioredoxin" evidence="9">
    <location>
        <begin position="9"/>
        <end position="138"/>
    </location>
</feature>
<dbReference type="OrthoDB" id="10264505at2759"/>
<dbReference type="Pfam" id="PF18108">
    <property type="entry name" value="QSOX_Trx1"/>
    <property type="match status" value="1"/>
</dbReference>
<gene>
    <name evidence="10" type="ORF">jhhlp_005292</name>
</gene>
<dbReference type="InterPro" id="IPR036249">
    <property type="entry name" value="Thioredoxin-like_sf"/>
</dbReference>
<dbReference type="InterPro" id="IPR017937">
    <property type="entry name" value="Thioredoxin_CS"/>
</dbReference>
<comment type="caution">
    <text evidence="10">The sequence shown here is derived from an EMBL/GenBank/DDBJ whole genome shotgun (WGS) entry which is preliminary data.</text>
</comment>
<feature type="chain" id="PRO_5014755747" description="protein disulfide-isomerase" evidence="8">
    <location>
        <begin position="19"/>
        <end position="452"/>
    </location>
</feature>
<dbReference type="VEuPathDB" id="FungiDB:jhhlp_005292"/>
<dbReference type="GO" id="GO:0005788">
    <property type="term" value="C:endoplasmic reticulum lumen"/>
    <property type="evidence" value="ECO:0007669"/>
    <property type="project" value="UniProtKB-SubCell"/>
</dbReference>
<feature type="signal peptide" evidence="8">
    <location>
        <begin position="1"/>
        <end position="18"/>
    </location>
</feature>
<organism evidence="10 11">
    <name type="scientific">Lomentospora prolificans</name>
    <dbReference type="NCBI Taxonomy" id="41688"/>
    <lineage>
        <taxon>Eukaryota</taxon>
        <taxon>Fungi</taxon>
        <taxon>Dikarya</taxon>
        <taxon>Ascomycota</taxon>
        <taxon>Pezizomycotina</taxon>
        <taxon>Sordariomycetes</taxon>
        <taxon>Hypocreomycetidae</taxon>
        <taxon>Microascales</taxon>
        <taxon>Microascaceae</taxon>
        <taxon>Lomentospora</taxon>
    </lineage>
</organism>
<dbReference type="SUPFAM" id="SSF52833">
    <property type="entry name" value="Thioredoxin-like"/>
    <property type="match status" value="2"/>
</dbReference>
<evidence type="ECO:0000313" key="11">
    <source>
        <dbReference type="Proteomes" id="UP000233524"/>
    </source>
</evidence>
<dbReference type="GO" id="GO:0015035">
    <property type="term" value="F:protein-disulfide reductase activity"/>
    <property type="evidence" value="ECO:0007669"/>
    <property type="project" value="TreeGrafter"/>
</dbReference>
<keyword evidence="11" id="KW-1185">Reference proteome</keyword>
<dbReference type="InterPro" id="IPR013766">
    <property type="entry name" value="Thioredoxin_domain"/>
</dbReference>
<evidence type="ECO:0000256" key="4">
    <source>
        <dbReference type="ARBA" id="ARBA00023157"/>
    </source>
</evidence>
<proteinExistence type="predicted"/>
<evidence type="ECO:0000256" key="3">
    <source>
        <dbReference type="ARBA" id="ARBA00012723"/>
    </source>
</evidence>
<evidence type="ECO:0000256" key="6">
    <source>
        <dbReference type="ARBA" id="ARBA00023284"/>
    </source>
</evidence>
<keyword evidence="6" id="KW-0676">Redox-active center</keyword>
<dbReference type="InterPro" id="IPR041269">
    <property type="entry name" value="QSOX_Trx1"/>
</dbReference>
<dbReference type="Pfam" id="PF00085">
    <property type="entry name" value="Thioredoxin"/>
    <property type="match status" value="1"/>
</dbReference>
<sequence length="452" mass="49147">MHYQQILAGLALVGAAQASLYSKSSSVLQVDATNYHKLITKSNHTAIVEFYAPWCGHCKNLKPAYEKAAKSLEGLAKVAAVNCDAAENKQFCSTMGVQGFPTLKIVKPSKKGKHPIVEDYQGARTASAIVQAVTDKINNHVKRVTDADIDAFLSTNSDAPKAILFTEKSTTSAVLRSIAIDFLGVMTIGQVRNKEAKTVEKFGIESFPALVLIPGGDEAPIVFEGEMKRGPMMEFLSQAAEPNSDSGIPSTPKKDTKAKEKKEKSKPKAEEAVEEPVEEPVADEPTEPESDAETPPPPSPPKKDIPPITTFLTTEEIAKECLQPKSGTCVLALVPEEKNEAADALLDVLADLVHRNVKAERKLFPFYAIPSLNPTHAQLAKTLELSGSIELIAINAKRSWWRHYEGDYSEVSVMEWVDAIRLSEGAKNKLPEGIVIGAEPEAPKSDEKHDEL</sequence>
<evidence type="ECO:0000256" key="2">
    <source>
        <dbReference type="ARBA" id="ARBA00004319"/>
    </source>
</evidence>
<dbReference type="GO" id="GO:0003756">
    <property type="term" value="F:protein disulfide isomerase activity"/>
    <property type="evidence" value="ECO:0007669"/>
    <property type="project" value="UniProtKB-EC"/>
</dbReference>
<keyword evidence="5" id="KW-0413">Isomerase</keyword>
<keyword evidence="4" id="KW-1015">Disulfide bond</keyword>